<name>A0A5B7JYX9_PORTR</name>
<evidence type="ECO:0000313" key="2">
    <source>
        <dbReference type="Proteomes" id="UP000324222"/>
    </source>
</evidence>
<organism evidence="1 2">
    <name type="scientific">Portunus trituberculatus</name>
    <name type="common">Swimming crab</name>
    <name type="synonym">Neptunus trituberculatus</name>
    <dbReference type="NCBI Taxonomy" id="210409"/>
    <lineage>
        <taxon>Eukaryota</taxon>
        <taxon>Metazoa</taxon>
        <taxon>Ecdysozoa</taxon>
        <taxon>Arthropoda</taxon>
        <taxon>Crustacea</taxon>
        <taxon>Multicrustacea</taxon>
        <taxon>Malacostraca</taxon>
        <taxon>Eumalacostraca</taxon>
        <taxon>Eucarida</taxon>
        <taxon>Decapoda</taxon>
        <taxon>Pleocyemata</taxon>
        <taxon>Brachyura</taxon>
        <taxon>Eubrachyura</taxon>
        <taxon>Portunoidea</taxon>
        <taxon>Portunidae</taxon>
        <taxon>Portuninae</taxon>
        <taxon>Portunus</taxon>
    </lineage>
</organism>
<protein>
    <submittedName>
        <fullName evidence="1">Uncharacterized protein</fullName>
    </submittedName>
</protein>
<comment type="caution">
    <text evidence="1">The sequence shown here is derived from an EMBL/GenBank/DDBJ whole genome shotgun (WGS) entry which is preliminary data.</text>
</comment>
<reference evidence="1 2" key="1">
    <citation type="submission" date="2019-05" db="EMBL/GenBank/DDBJ databases">
        <title>Another draft genome of Portunus trituberculatus and its Hox gene families provides insights of decapod evolution.</title>
        <authorList>
            <person name="Jeong J.-H."/>
            <person name="Song I."/>
            <person name="Kim S."/>
            <person name="Choi T."/>
            <person name="Kim D."/>
            <person name="Ryu S."/>
            <person name="Kim W."/>
        </authorList>
    </citation>
    <scope>NUCLEOTIDE SEQUENCE [LARGE SCALE GENOMIC DNA]</scope>
    <source>
        <tissue evidence="1">Muscle</tissue>
    </source>
</reference>
<dbReference type="EMBL" id="VSRR010126724">
    <property type="protein sequence ID" value="MPD01343.1"/>
    <property type="molecule type" value="Genomic_DNA"/>
</dbReference>
<proteinExistence type="predicted"/>
<accession>A0A5B7JYX9</accession>
<sequence length="71" mass="7855">MGVRVPPKHVYTPSHTLATHQPLVVWRRRDRVAGRGAEGAPSGDERGPVTLHAAAETWRSCREGERESVTQ</sequence>
<dbReference type="Proteomes" id="UP000324222">
    <property type="component" value="Unassembled WGS sequence"/>
</dbReference>
<keyword evidence="2" id="KW-1185">Reference proteome</keyword>
<evidence type="ECO:0000313" key="1">
    <source>
        <dbReference type="EMBL" id="MPD01343.1"/>
    </source>
</evidence>
<gene>
    <name evidence="1" type="ORF">E2C01_096864</name>
</gene>
<dbReference type="AlphaFoldDB" id="A0A5B7JYX9"/>